<dbReference type="PROSITE" id="PS50928">
    <property type="entry name" value="ABC_TM1"/>
    <property type="match status" value="1"/>
</dbReference>
<dbReference type="Gene3D" id="1.10.3720.10">
    <property type="entry name" value="MetI-like"/>
    <property type="match status" value="1"/>
</dbReference>
<evidence type="ECO:0000256" key="5">
    <source>
        <dbReference type="ARBA" id="ARBA00022597"/>
    </source>
</evidence>
<dbReference type="Proteomes" id="UP000316360">
    <property type="component" value="Unassembled WGS sequence"/>
</dbReference>
<organism evidence="11 12">
    <name type="scientific">Aerophobetes bacterium</name>
    <dbReference type="NCBI Taxonomy" id="2030807"/>
    <lineage>
        <taxon>Bacteria</taxon>
        <taxon>Candidatus Aerophobota</taxon>
    </lineage>
</organism>
<protein>
    <submittedName>
        <fullName evidence="11">Carbohydrate ABC transporter permease</fullName>
    </submittedName>
</protein>
<evidence type="ECO:0000313" key="11">
    <source>
        <dbReference type="EMBL" id="TET11623.1"/>
    </source>
</evidence>
<comment type="similarity">
    <text evidence="2">Belongs to the binding-protein-dependent transport system permease family. MalFG subfamily.</text>
</comment>
<keyword evidence="6 9" id="KW-0812">Transmembrane</keyword>
<comment type="caution">
    <text evidence="11">The sequence shown here is derived from an EMBL/GenBank/DDBJ whole genome shotgun (WGS) entry which is preliminary data.</text>
</comment>
<name>A0A523S0S0_UNCAE</name>
<evidence type="ECO:0000256" key="8">
    <source>
        <dbReference type="ARBA" id="ARBA00023136"/>
    </source>
</evidence>
<proteinExistence type="inferred from homology"/>
<evidence type="ECO:0000256" key="7">
    <source>
        <dbReference type="ARBA" id="ARBA00022989"/>
    </source>
</evidence>
<accession>A0A523S0S0</accession>
<evidence type="ECO:0000256" key="6">
    <source>
        <dbReference type="ARBA" id="ARBA00022692"/>
    </source>
</evidence>
<dbReference type="Pfam" id="PF00528">
    <property type="entry name" value="BPD_transp_1"/>
    <property type="match status" value="1"/>
</dbReference>
<feature type="transmembrane region" description="Helical" evidence="9">
    <location>
        <begin position="125"/>
        <end position="147"/>
    </location>
</feature>
<feature type="transmembrane region" description="Helical" evidence="9">
    <location>
        <begin position="159"/>
        <end position="181"/>
    </location>
</feature>
<dbReference type="AlphaFoldDB" id="A0A523S0S0"/>
<feature type="transmembrane region" description="Helical" evidence="9">
    <location>
        <begin position="90"/>
        <end position="113"/>
    </location>
</feature>
<keyword evidence="7 9" id="KW-1133">Transmembrane helix</keyword>
<evidence type="ECO:0000313" key="12">
    <source>
        <dbReference type="Proteomes" id="UP000316360"/>
    </source>
</evidence>
<dbReference type="GO" id="GO:0055085">
    <property type="term" value="P:transmembrane transport"/>
    <property type="evidence" value="ECO:0007669"/>
    <property type="project" value="InterPro"/>
</dbReference>
<dbReference type="InterPro" id="IPR050901">
    <property type="entry name" value="BP-dep_ABC_trans_perm"/>
</dbReference>
<dbReference type="SUPFAM" id="SSF161098">
    <property type="entry name" value="MetI-like"/>
    <property type="match status" value="1"/>
</dbReference>
<gene>
    <name evidence="11" type="ORF">E3J84_02640</name>
</gene>
<feature type="transmembrane region" description="Helical" evidence="9">
    <location>
        <begin position="202"/>
        <end position="227"/>
    </location>
</feature>
<dbReference type="InterPro" id="IPR000515">
    <property type="entry name" value="MetI-like"/>
</dbReference>
<evidence type="ECO:0000259" key="10">
    <source>
        <dbReference type="PROSITE" id="PS50928"/>
    </source>
</evidence>
<evidence type="ECO:0000256" key="2">
    <source>
        <dbReference type="ARBA" id="ARBA00009047"/>
    </source>
</evidence>
<dbReference type="GO" id="GO:0005886">
    <property type="term" value="C:plasma membrane"/>
    <property type="evidence" value="ECO:0007669"/>
    <property type="project" value="UniProtKB-SubCell"/>
</dbReference>
<keyword evidence="3 9" id="KW-0813">Transport</keyword>
<dbReference type="CDD" id="cd06261">
    <property type="entry name" value="TM_PBP2"/>
    <property type="match status" value="1"/>
</dbReference>
<evidence type="ECO:0000256" key="4">
    <source>
        <dbReference type="ARBA" id="ARBA00022475"/>
    </source>
</evidence>
<reference evidence="11 12" key="1">
    <citation type="submission" date="2019-03" db="EMBL/GenBank/DDBJ databases">
        <title>Metabolic potential of uncultured bacteria and archaea associated with petroleum seepage in deep-sea sediments.</title>
        <authorList>
            <person name="Dong X."/>
            <person name="Hubert C."/>
        </authorList>
    </citation>
    <scope>NUCLEOTIDE SEQUENCE [LARGE SCALE GENOMIC DNA]</scope>
    <source>
        <strain evidence="11">E44_bin7</strain>
    </source>
</reference>
<feature type="transmembrane region" description="Helical" evidence="9">
    <location>
        <begin position="258"/>
        <end position="280"/>
    </location>
</feature>
<feature type="transmembrane region" description="Helical" evidence="9">
    <location>
        <begin position="12"/>
        <end position="33"/>
    </location>
</feature>
<keyword evidence="4" id="KW-1003">Cell membrane</keyword>
<evidence type="ECO:0000256" key="3">
    <source>
        <dbReference type="ARBA" id="ARBA00022448"/>
    </source>
</evidence>
<dbReference type="PANTHER" id="PTHR32243">
    <property type="entry name" value="MALTOSE TRANSPORT SYSTEM PERMEASE-RELATED"/>
    <property type="match status" value="1"/>
</dbReference>
<feature type="domain" description="ABC transmembrane type-1" evidence="10">
    <location>
        <begin position="90"/>
        <end position="281"/>
    </location>
</feature>
<sequence length="296" mass="32945">MAKKGRIRRRILLYLALVIISFLILMPVIWTFITSIKTQEDVITSPVRYIPRPVTWENYKNILISFKPGVLRTTAGSAGGVTHVDFARSFFNSVIVGVASSVLGVVIACLAAYGLSRYDFKGKTLVGFILILTQLIPGIVYIFPIYLTYVKLNMLNNNMGLVIVYMSFILPFSIWMLRGYFNSVPRELEEAAMIDGCSSLGIAFKIVFPLSKPAIIAIWMIAVVTAWKDFLYALILNKKNPTLAIGIYKLIDPAGAHISWPGLSAMVIMVMLPVILLFLVTQKYYVKGMTAGGIKM</sequence>
<keyword evidence="5" id="KW-0762">Sugar transport</keyword>
<dbReference type="PANTHER" id="PTHR32243:SF50">
    <property type="entry name" value="MALTOSE_MALTODEXTRIN TRANSPORT SYSTEM PERMEASE PROTEIN MALG"/>
    <property type="match status" value="1"/>
</dbReference>
<dbReference type="EMBL" id="SOKJ01000139">
    <property type="protein sequence ID" value="TET11623.1"/>
    <property type="molecule type" value="Genomic_DNA"/>
</dbReference>
<dbReference type="InterPro" id="IPR035906">
    <property type="entry name" value="MetI-like_sf"/>
</dbReference>
<evidence type="ECO:0000256" key="9">
    <source>
        <dbReference type="RuleBase" id="RU363032"/>
    </source>
</evidence>
<keyword evidence="8 9" id="KW-0472">Membrane</keyword>
<comment type="subcellular location">
    <subcellularLocation>
        <location evidence="1 9">Cell membrane</location>
        <topology evidence="1 9">Multi-pass membrane protein</topology>
    </subcellularLocation>
</comment>
<evidence type="ECO:0000256" key="1">
    <source>
        <dbReference type="ARBA" id="ARBA00004651"/>
    </source>
</evidence>